<feature type="transmembrane region" description="Helical" evidence="1">
    <location>
        <begin position="5"/>
        <end position="26"/>
    </location>
</feature>
<dbReference type="EMBL" id="CP024636">
    <property type="protein sequence ID" value="QGR06983.1"/>
    <property type="molecule type" value="Genomic_DNA"/>
</dbReference>
<dbReference type="AlphaFoldDB" id="A0AAP9H5K4"/>
<evidence type="ECO:0000313" key="2">
    <source>
        <dbReference type="EMBL" id="QGR06983.1"/>
    </source>
</evidence>
<name>A0AAP9H5K4_9GAMM</name>
<keyword evidence="1" id="KW-0812">Transmembrane</keyword>
<dbReference type="KEGG" id="ppho:CTZ24_11370"/>
<sequence>MVKFIIYAIFVQYFLRMIISLNSVGLDKNQPLDYNIFLAVTLLINNPFLCRQGYAKKEECR</sequence>
<dbReference type="Proteomes" id="UP000424872">
    <property type="component" value="Chromosome"/>
</dbReference>
<organism evidence="2 3">
    <name type="scientific">Pantoea phytobeneficialis</name>
    <dbReference type="NCBI Taxonomy" id="2052056"/>
    <lineage>
        <taxon>Bacteria</taxon>
        <taxon>Pseudomonadati</taxon>
        <taxon>Pseudomonadota</taxon>
        <taxon>Gammaproteobacteria</taxon>
        <taxon>Enterobacterales</taxon>
        <taxon>Erwiniaceae</taxon>
        <taxon>Pantoea</taxon>
    </lineage>
</organism>
<reference evidence="3" key="1">
    <citation type="submission" date="2017-11" db="EMBL/GenBank/DDBJ databases">
        <title>Genome sequence of Pantoea sp. MSR2.</title>
        <authorList>
            <person name="Nascimento F.X."/>
        </authorList>
    </citation>
    <scope>NUCLEOTIDE SEQUENCE [LARGE SCALE GENOMIC DNA]</scope>
    <source>
        <strain evidence="3">MSR2</strain>
    </source>
</reference>
<evidence type="ECO:0000256" key="1">
    <source>
        <dbReference type="SAM" id="Phobius"/>
    </source>
</evidence>
<gene>
    <name evidence="2" type="ORF">CTZ24_11370</name>
</gene>
<protein>
    <submittedName>
        <fullName evidence="2">Uncharacterized protein</fullName>
    </submittedName>
</protein>
<evidence type="ECO:0000313" key="3">
    <source>
        <dbReference type="Proteomes" id="UP000424872"/>
    </source>
</evidence>
<proteinExistence type="predicted"/>
<accession>A0AAP9H5K4</accession>
<keyword evidence="1" id="KW-0472">Membrane</keyword>
<keyword evidence="1" id="KW-1133">Transmembrane helix</keyword>